<keyword evidence="1" id="KW-0812">Transmembrane</keyword>
<feature type="transmembrane region" description="Helical" evidence="1">
    <location>
        <begin position="205"/>
        <end position="226"/>
    </location>
</feature>
<feature type="transmembrane region" description="Helical" evidence="1">
    <location>
        <begin position="169"/>
        <end position="193"/>
    </location>
</feature>
<sequence>MLKNEFKRILRSRSTIVIVFILVAVAVISFFISYNDKSAFVVQLTSDSPDLNKQALINLIDSYKGNTFIFDFWYTSDFSTLFIMILFMWMGISFSSVPMLQKDSGFGNFIITRYDYKKYIRDIIIAQSLCIISVVFIVMVLMFVIATVMGGGISSLTYGIYKLSAAGSIVIILLQFLELIMCAILINGISLLISVWIKNKYIIQIFPIVGFFLLPILIGSVIPNFIPSVTKIILLLIPLDTLKGIYMILQDKMDFGVILYSLIPFFIYGFLFVFIYIVNRNQFTENYL</sequence>
<feature type="transmembrane region" description="Helical" evidence="1">
    <location>
        <begin position="12"/>
        <end position="34"/>
    </location>
</feature>
<feature type="transmembrane region" description="Helical" evidence="1">
    <location>
        <begin position="123"/>
        <end position="149"/>
    </location>
</feature>
<keyword evidence="1" id="KW-0472">Membrane</keyword>
<dbReference type="EMBL" id="FMKA01000018">
    <property type="protein sequence ID" value="SCP98281.1"/>
    <property type="molecule type" value="Genomic_DNA"/>
</dbReference>
<feature type="transmembrane region" description="Helical" evidence="1">
    <location>
        <begin position="72"/>
        <end position="92"/>
    </location>
</feature>
<evidence type="ECO:0000313" key="3">
    <source>
        <dbReference type="Proteomes" id="UP000199315"/>
    </source>
</evidence>
<evidence type="ECO:0000313" key="2">
    <source>
        <dbReference type="EMBL" id="SCP98281.1"/>
    </source>
</evidence>
<name>A0A1D3TVX2_9FIRM</name>
<evidence type="ECO:0000256" key="1">
    <source>
        <dbReference type="SAM" id="Phobius"/>
    </source>
</evidence>
<organism evidence="2 3">
    <name type="scientific">Anaerobium acetethylicum</name>
    <dbReference type="NCBI Taxonomy" id="1619234"/>
    <lineage>
        <taxon>Bacteria</taxon>
        <taxon>Bacillati</taxon>
        <taxon>Bacillota</taxon>
        <taxon>Clostridia</taxon>
        <taxon>Lachnospirales</taxon>
        <taxon>Lachnospiraceae</taxon>
        <taxon>Anaerobium</taxon>
    </lineage>
</organism>
<dbReference type="Proteomes" id="UP000199315">
    <property type="component" value="Unassembled WGS sequence"/>
</dbReference>
<accession>A0A1D3TVX2</accession>
<keyword evidence="3" id="KW-1185">Reference proteome</keyword>
<proteinExistence type="predicted"/>
<feature type="transmembrane region" description="Helical" evidence="1">
    <location>
        <begin position="256"/>
        <end position="278"/>
    </location>
</feature>
<evidence type="ECO:0008006" key="4">
    <source>
        <dbReference type="Google" id="ProtNLM"/>
    </source>
</evidence>
<dbReference type="RefSeq" id="WP_091235209.1">
    <property type="nucleotide sequence ID" value="NZ_FMKA01000018.1"/>
</dbReference>
<gene>
    <name evidence="2" type="ORF">SAMN05421730_101865</name>
</gene>
<dbReference type="AlphaFoldDB" id="A0A1D3TVX2"/>
<reference evidence="2 3" key="1">
    <citation type="submission" date="2016-09" db="EMBL/GenBank/DDBJ databases">
        <authorList>
            <person name="Capua I."/>
            <person name="De Benedictis P."/>
            <person name="Joannis T."/>
            <person name="Lombin L.H."/>
            <person name="Cattoli G."/>
        </authorList>
    </citation>
    <scope>NUCLEOTIDE SEQUENCE [LARGE SCALE GENOMIC DNA]</scope>
    <source>
        <strain evidence="2 3">GluBS11</strain>
    </source>
</reference>
<keyword evidence="1" id="KW-1133">Transmembrane helix</keyword>
<protein>
    <recommendedName>
        <fullName evidence="4">ABC-2 family transporter protein</fullName>
    </recommendedName>
</protein>